<keyword evidence="3 5" id="KW-1133">Transmembrane helix</keyword>
<dbReference type="InterPro" id="IPR013525">
    <property type="entry name" value="ABC2_TM"/>
</dbReference>
<dbReference type="Pfam" id="PF12698">
    <property type="entry name" value="ABC2_membrane_3"/>
    <property type="match status" value="1"/>
</dbReference>
<dbReference type="InterPro" id="IPR026082">
    <property type="entry name" value="ABCA"/>
</dbReference>
<feature type="transmembrane region" description="Helical" evidence="5">
    <location>
        <begin position="113"/>
        <end position="134"/>
    </location>
</feature>
<accession>A0A0D6LWC8</accession>
<dbReference type="GO" id="GO:0016887">
    <property type="term" value="F:ATP hydrolysis activity"/>
    <property type="evidence" value="ECO:0007669"/>
    <property type="project" value="InterPro"/>
</dbReference>
<evidence type="ECO:0000313" key="8">
    <source>
        <dbReference type="Proteomes" id="UP000054495"/>
    </source>
</evidence>
<dbReference type="GO" id="GO:0005524">
    <property type="term" value="F:ATP binding"/>
    <property type="evidence" value="ECO:0007669"/>
    <property type="project" value="InterPro"/>
</dbReference>
<dbReference type="PANTHER" id="PTHR19229:SF250">
    <property type="entry name" value="ABC TRANSPORTER DOMAIN-CONTAINING PROTEIN-RELATED"/>
    <property type="match status" value="1"/>
</dbReference>
<dbReference type="InterPro" id="IPR027417">
    <property type="entry name" value="P-loop_NTPase"/>
</dbReference>
<protein>
    <submittedName>
        <fullName evidence="7">Putative ATP synthase F0, A subunit</fullName>
    </submittedName>
</protein>
<proteinExistence type="predicted"/>
<dbReference type="GO" id="GO:0016020">
    <property type="term" value="C:membrane"/>
    <property type="evidence" value="ECO:0007669"/>
    <property type="project" value="InterPro"/>
</dbReference>
<gene>
    <name evidence="7" type="ORF">ANCCEY_04557</name>
</gene>
<dbReference type="CDD" id="cd03263">
    <property type="entry name" value="ABC_subfamily_A"/>
    <property type="match status" value="1"/>
</dbReference>
<dbReference type="InterPro" id="IPR017871">
    <property type="entry name" value="ABC_transporter-like_CS"/>
</dbReference>
<dbReference type="Proteomes" id="UP000054495">
    <property type="component" value="Unassembled WGS sequence"/>
</dbReference>
<organism evidence="7 8">
    <name type="scientific">Ancylostoma ceylanicum</name>
    <dbReference type="NCBI Taxonomy" id="53326"/>
    <lineage>
        <taxon>Eukaryota</taxon>
        <taxon>Metazoa</taxon>
        <taxon>Ecdysozoa</taxon>
        <taxon>Nematoda</taxon>
        <taxon>Chromadorea</taxon>
        <taxon>Rhabditida</taxon>
        <taxon>Rhabditina</taxon>
        <taxon>Rhabditomorpha</taxon>
        <taxon>Strongyloidea</taxon>
        <taxon>Ancylostomatidae</taxon>
        <taxon>Ancylostomatinae</taxon>
        <taxon>Ancylostoma</taxon>
    </lineage>
</organism>
<dbReference type="AlphaFoldDB" id="A0A0D6LWC8"/>
<dbReference type="PROSITE" id="PS00211">
    <property type="entry name" value="ABC_TRANSPORTER_1"/>
    <property type="match status" value="1"/>
</dbReference>
<evidence type="ECO:0000256" key="4">
    <source>
        <dbReference type="ARBA" id="ARBA00023136"/>
    </source>
</evidence>
<feature type="transmembrane region" description="Helical" evidence="5">
    <location>
        <begin position="164"/>
        <end position="186"/>
    </location>
</feature>
<dbReference type="Gene3D" id="3.40.50.300">
    <property type="entry name" value="P-loop containing nucleotide triphosphate hydrolases"/>
    <property type="match status" value="1"/>
</dbReference>
<feature type="domain" description="ABC transporter" evidence="6">
    <location>
        <begin position="219"/>
        <end position="451"/>
    </location>
</feature>
<evidence type="ECO:0000313" key="7">
    <source>
        <dbReference type="EMBL" id="EPB76345.1"/>
    </source>
</evidence>
<evidence type="ECO:0000256" key="2">
    <source>
        <dbReference type="ARBA" id="ARBA00022692"/>
    </source>
</evidence>
<comment type="subcellular location">
    <subcellularLocation>
        <location evidence="1">Membrane</location>
        <topology evidence="1">Multi-pass membrane protein</topology>
    </subcellularLocation>
</comment>
<evidence type="ECO:0000256" key="1">
    <source>
        <dbReference type="ARBA" id="ARBA00004141"/>
    </source>
</evidence>
<keyword evidence="2 5" id="KW-0812">Transmembrane</keyword>
<dbReference type="Pfam" id="PF00005">
    <property type="entry name" value="ABC_tran"/>
    <property type="match status" value="1"/>
</dbReference>
<evidence type="ECO:0000259" key="6">
    <source>
        <dbReference type="PROSITE" id="PS50893"/>
    </source>
</evidence>
<evidence type="ECO:0000256" key="3">
    <source>
        <dbReference type="ARBA" id="ARBA00022989"/>
    </source>
</evidence>
<dbReference type="PROSITE" id="PS50893">
    <property type="entry name" value="ABC_TRANSPORTER_2"/>
    <property type="match status" value="1"/>
</dbReference>
<reference evidence="7 8" key="1">
    <citation type="submission" date="2013-05" db="EMBL/GenBank/DDBJ databases">
        <title>Draft genome of the parasitic nematode Anyclostoma ceylanicum.</title>
        <authorList>
            <person name="Mitreva M."/>
        </authorList>
    </citation>
    <scope>NUCLEOTIDE SEQUENCE [LARGE SCALE GENOMIC DNA]</scope>
</reference>
<name>A0A0D6LWC8_9BILA</name>
<dbReference type="GO" id="GO:0140359">
    <property type="term" value="F:ABC-type transporter activity"/>
    <property type="evidence" value="ECO:0007669"/>
    <property type="project" value="InterPro"/>
</dbReference>
<dbReference type="SUPFAM" id="SSF52540">
    <property type="entry name" value="P-loop containing nucleoside triphosphate hydrolases"/>
    <property type="match status" value="1"/>
</dbReference>
<evidence type="ECO:0000256" key="5">
    <source>
        <dbReference type="SAM" id="Phobius"/>
    </source>
</evidence>
<dbReference type="EMBL" id="KE124867">
    <property type="protein sequence ID" value="EPB76345.1"/>
    <property type="molecule type" value="Genomic_DNA"/>
</dbReference>
<keyword evidence="8" id="KW-1185">Reference proteome</keyword>
<feature type="transmembrane region" description="Helical" evidence="5">
    <location>
        <begin position="198"/>
        <end position="219"/>
    </location>
</feature>
<sequence length="456" mass="51385">MTAQLARFVWRPLWQGLYGDLFGKGTGMNSFTPWDTKEVFATEYTDGPINPWDSDGGPPGYWKEGFMTVQKSINNVIHQILTGQHIPDYNENLMIGRFPFPSYQSKIIESGGVFLLATVNVIIISQMLAVIQTAKEIVVEKENRLKEYMQTMGLSKWVHWVSHFITHSVKLVVLVTATTILLHFITTKYVFSILQTKGSAASMAAQIVWTVLYLWYALFNTFDLRSSFSFTVRMVNCLNPNIALSYGITFLAQCETQELSRESMQILSALGVTTPTSGTAYIDGFDIRTSLSQIRKRIGLCPQYNILFNSLSVMEHLEFFCKLKGQTYNRSEAVDILTRLKVESKMNARAGELSGGQKRKLLLAIALIGGSEVVMLDEPTSGMDPSARHETWTLLQEEKSRRTILLTTHFMEEADLLGDRIAILANGQLQCCGSGMYLKAQYETFAFDINVQFARN</sequence>
<keyword evidence="4 5" id="KW-0472">Membrane</keyword>
<dbReference type="GO" id="GO:0005319">
    <property type="term" value="F:lipid transporter activity"/>
    <property type="evidence" value="ECO:0007669"/>
    <property type="project" value="TreeGrafter"/>
</dbReference>
<dbReference type="InterPro" id="IPR003439">
    <property type="entry name" value="ABC_transporter-like_ATP-bd"/>
</dbReference>
<dbReference type="PANTHER" id="PTHR19229">
    <property type="entry name" value="ATP-BINDING CASSETTE TRANSPORTER SUBFAMILY A ABCA"/>
    <property type="match status" value="1"/>
</dbReference>